<dbReference type="PROSITE" id="PS50889">
    <property type="entry name" value="S4"/>
    <property type="match status" value="1"/>
</dbReference>
<dbReference type="InterPro" id="IPR018496">
    <property type="entry name" value="PsdUridine_synth_RsuA/RluB_CS"/>
</dbReference>
<dbReference type="AlphaFoldDB" id="A0A1H3FNY2"/>
<dbReference type="CDD" id="cd00165">
    <property type="entry name" value="S4"/>
    <property type="match status" value="1"/>
</dbReference>
<evidence type="ECO:0000256" key="2">
    <source>
        <dbReference type="ARBA" id="ARBA00022884"/>
    </source>
</evidence>
<dbReference type="GO" id="GO:0005829">
    <property type="term" value="C:cytosol"/>
    <property type="evidence" value="ECO:0007669"/>
    <property type="project" value="UniProtKB-ARBA"/>
</dbReference>
<proteinExistence type="inferred from homology"/>
<dbReference type="InterPro" id="IPR020103">
    <property type="entry name" value="PsdUridine_synth_cat_dom_sf"/>
</dbReference>
<feature type="domain" description="RNA-binding S4" evidence="6">
    <location>
        <begin position="1"/>
        <end position="61"/>
    </location>
</feature>
<dbReference type="CDD" id="cd02553">
    <property type="entry name" value="PseudoU_synth_RsuA"/>
    <property type="match status" value="1"/>
</dbReference>
<evidence type="ECO:0000256" key="1">
    <source>
        <dbReference type="ARBA" id="ARBA00008348"/>
    </source>
</evidence>
<dbReference type="GO" id="GO:0003723">
    <property type="term" value="F:RNA binding"/>
    <property type="evidence" value="ECO:0007669"/>
    <property type="project" value="UniProtKB-KW"/>
</dbReference>
<name>A0A1H3FNY2_9FIRM</name>
<dbReference type="Gene3D" id="3.10.290.10">
    <property type="entry name" value="RNA-binding S4 domain"/>
    <property type="match status" value="1"/>
</dbReference>
<dbReference type="EMBL" id="FNPG01000005">
    <property type="protein sequence ID" value="SDX91839.1"/>
    <property type="molecule type" value="Genomic_DNA"/>
</dbReference>
<dbReference type="PANTHER" id="PTHR47683">
    <property type="entry name" value="PSEUDOURIDINE SYNTHASE FAMILY PROTEIN-RELATED"/>
    <property type="match status" value="1"/>
</dbReference>
<evidence type="ECO:0000256" key="3">
    <source>
        <dbReference type="ARBA" id="ARBA00023235"/>
    </source>
</evidence>
<dbReference type="InterPro" id="IPR006145">
    <property type="entry name" value="PsdUridine_synth_RsuA/RluA"/>
</dbReference>
<dbReference type="Pfam" id="PF01479">
    <property type="entry name" value="S4"/>
    <property type="match status" value="1"/>
</dbReference>
<dbReference type="Gene3D" id="3.30.70.580">
    <property type="entry name" value="Pseudouridine synthase I, catalytic domain, N-terminal subdomain"/>
    <property type="match status" value="1"/>
</dbReference>
<dbReference type="NCBIfam" id="TIGR00093">
    <property type="entry name" value="pseudouridine synthase"/>
    <property type="match status" value="1"/>
</dbReference>
<dbReference type="Pfam" id="PF00849">
    <property type="entry name" value="PseudoU_synth_2"/>
    <property type="match status" value="1"/>
</dbReference>
<dbReference type="FunFam" id="3.30.70.1560:FF:000001">
    <property type="entry name" value="Pseudouridine synthase"/>
    <property type="match status" value="1"/>
</dbReference>
<evidence type="ECO:0000313" key="7">
    <source>
        <dbReference type="EMBL" id="SDX91839.1"/>
    </source>
</evidence>
<dbReference type="OrthoDB" id="9807213at2"/>
<dbReference type="InterPro" id="IPR020094">
    <property type="entry name" value="TruA/RsuA/RluB/E/F_N"/>
</dbReference>
<dbReference type="PANTHER" id="PTHR47683:SF4">
    <property type="entry name" value="PSEUDOURIDINE SYNTHASE"/>
    <property type="match status" value="1"/>
</dbReference>
<evidence type="ECO:0000256" key="4">
    <source>
        <dbReference type="PROSITE-ProRule" id="PRU00182"/>
    </source>
</evidence>
<accession>A0A1H3FNY2</accession>
<dbReference type="InterPro" id="IPR036986">
    <property type="entry name" value="S4_RNA-bd_sf"/>
</dbReference>
<evidence type="ECO:0000256" key="5">
    <source>
        <dbReference type="RuleBase" id="RU003887"/>
    </source>
</evidence>
<reference evidence="7 8" key="1">
    <citation type="submission" date="2016-10" db="EMBL/GenBank/DDBJ databases">
        <authorList>
            <person name="de Groot N.N."/>
        </authorList>
    </citation>
    <scope>NUCLEOTIDE SEQUENCE [LARGE SCALE GENOMIC DNA]</scope>
    <source>
        <strain evidence="7 8">DSM 14045</strain>
    </source>
</reference>
<keyword evidence="8" id="KW-1185">Reference proteome</keyword>
<comment type="similarity">
    <text evidence="1 5">Belongs to the pseudouridine synthase RsuA family.</text>
</comment>
<sequence>MRLDKFLADLGYGTRSEVKSLIKKGKITVNDIKVNKPETKIDEYNDKIMYLNQVIEYKKYQYFLLYKPSGCVTATNDNLHKTVMDYLKEETKKYKNLSPVGRLDKDTEGLLLITNDGRLSHHLLSPAHHVSKKYYVELDGEVSKKLIEEFKDGIDIGDEKLTKPAVLEILEPNNSAYLTITEGRFHQVKRMFEAKNLKVTYLKRVEMSSLNLDGLEKGSYRALRDNEIDELKMS</sequence>
<dbReference type="SUPFAM" id="SSF55174">
    <property type="entry name" value="Alpha-L RNA-binding motif"/>
    <property type="match status" value="1"/>
</dbReference>
<dbReference type="InterPro" id="IPR000748">
    <property type="entry name" value="PsdUridine_synth_RsuA/RluB/E/F"/>
</dbReference>
<dbReference type="Proteomes" id="UP000183918">
    <property type="component" value="Unassembled WGS sequence"/>
</dbReference>
<protein>
    <recommendedName>
        <fullName evidence="5">Pseudouridine synthase</fullName>
        <ecNumber evidence="5">5.4.99.-</ecNumber>
    </recommendedName>
</protein>
<gene>
    <name evidence="7" type="ORF">SAMN02910414_00290</name>
</gene>
<dbReference type="InterPro" id="IPR042092">
    <property type="entry name" value="PsdUridine_s_RsuA/RluB/E/F_cat"/>
</dbReference>
<evidence type="ECO:0000259" key="6">
    <source>
        <dbReference type="SMART" id="SM00363"/>
    </source>
</evidence>
<dbReference type="Gene3D" id="3.30.70.1560">
    <property type="entry name" value="Alpha-L RNA-binding motif"/>
    <property type="match status" value="1"/>
</dbReference>
<dbReference type="EC" id="5.4.99.-" evidence="5"/>
<organism evidence="7 8">
    <name type="scientific">Lachnobacterium bovis DSM 14045</name>
    <dbReference type="NCBI Taxonomy" id="1122142"/>
    <lineage>
        <taxon>Bacteria</taxon>
        <taxon>Bacillati</taxon>
        <taxon>Bacillota</taxon>
        <taxon>Clostridia</taxon>
        <taxon>Lachnospirales</taxon>
        <taxon>Lachnospiraceae</taxon>
        <taxon>Lachnobacterium</taxon>
    </lineage>
</organism>
<keyword evidence="2 4" id="KW-0694">RNA-binding</keyword>
<dbReference type="STRING" id="1122142.SAMN02910414_00290"/>
<dbReference type="InterPro" id="IPR050343">
    <property type="entry name" value="RsuA_PseudoU_synthase"/>
</dbReference>
<dbReference type="PROSITE" id="PS01149">
    <property type="entry name" value="PSI_RSU"/>
    <property type="match status" value="1"/>
</dbReference>
<dbReference type="GO" id="GO:0120159">
    <property type="term" value="F:rRNA pseudouridine synthase activity"/>
    <property type="evidence" value="ECO:0007669"/>
    <property type="project" value="UniProtKB-ARBA"/>
</dbReference>
<keyword evidence="3 5" id="KW-0413">Isomerase</keyword>
<evidence type="ECO:0000313" key="8">
    <source>
        <dbReference type="Proteomes" id="UP000183918"/>
    </source>
</evidence>
<dbReference type="SUPFAM" id="SSF55120">
    <property type="entry name" value="Pseudouridine synthase"/>
    <property type="match status" value="1"/>
</dbReference>
<dbReference type="SMART" id="SM00363">
    <property type="entry name" value="S4"/>
    <property type="match status" value="1"/>
</dbReference>
<dbReference type="InterPro" id="IPR002942">
    <property type="entry name" value="S4_RNA-bd"/>
</dbReference>
<dbReference type="RefSeq" id="WP_074715482.1">
    <property type="nucleotide sequence ID" value="NZ_FNPG01000005.1"/>
</dbReference>
<dbReference type="GO" id="GO:0000455">
    <property type="term" value="P:enzyme-directed rRNA pseudouridine synthesis"/>
    <property type="evidence" value="ECO:0007669"/>
    <property type="project" value="UniProtKB-ARBA"/>
</dbReference>